<evidence type="ECO:0000256" key="1">
    <source>
        <dbReference type="SAM" id="SignalP"/>
    </source>
</evidence>
<keyword evidence="3" id="KW-1185">Reference proteome</keyword>
<dbReference type="OrthoDB" id="3360032at2759"/>
<dbReference type="Pfam" id="PF10333">
    <property type="entry name" value="Pga1"/>
    <property type="match status" value="1"/>
</dbReference>
<dbReference type="GO" id="GO:0000030">
    <property type="term" value="F:mannosyltransferase activity"/>
    <property type="evidence" value="ECO:0007669"/>
    <property type="project" value="TreeGrafter"/>
</dbReference>
<accession>A0A5J5EFT3</accession>
<dbReference type="Proteomes" id="UP000326924">
    <property type="component" value="Unassembled WGS sequence"/>
</dbReference>
<proteinExistence type="predicted"/>
<dbReference type="AlphaFoldDB" id="A0A5J5EFT3"/>
<evidence type="ECO:0000313" key="3">
    <source>
        <dbReference type="Proteomes" id="UP000326924"/>
    </source>
</evidence>
<name>A0A5J5EFT3_9PEZI</name>
<keyword evidence="1" id="KW-0732">Signal</keyword>
<dbReference type="EMBL" id="VXIS01000387">
    <property type="protein sequence ID" value="KAA8893937.1"/>
    <property type="molecule type" value="Genomic_DNA"/>
</dbReference>
<dbReference type="InterPro" id="IPR019433">
    <property type="entry name" value="GPI_ManTrfase_II_coact_Pga1"/>
</dbReference>
<feature type="signal peptide" evidence="1">
    <location>
        <begin position="1"/>
        <end position="21"/>
    </location>
</feature>
<dbReference type="PANTHER" id="PTHR28022">
    <property type="entry name" value="GPI MANNOSYLTRANSFERASE 2 SUBUNIT PGA1"/>
    <property type="match status" value="1"/>
</dbReference>
<reference evidence="2 3" key="1">
    <citation type="submission" date="2019-09" db="EMBL/GenBank/DDBJ databases">
        <title>Draft genome of the ectomycorrhizal ascomycete Sphaerosporella brunnea.</title>
        <authorList>
            <consortium name="DOE Joint Genome Institute"/>
            <person name="Benucci G.M."/>
            <person name="Marozzi G."/>
            <person name="Antonielli L."/>
            <person name="Sanchez S."/>
            <person name="Marco P."/>
            <person name="Wang X."/>
            <person name="Falini L.B."/>
            <person name="Barry K."/>
            <person name="Haridas S."/>
            <person name="Lipzen A."/>
            <person name="Labutti K."/>
            <person name="Grigoriev I.V."/>
            <person name="Murat C."/>
            <person name="Martin F."/>
            <person name="Albertini E."/>
            <person name="Donnini D."/>
            <person name="Bonito G."/>
        </authorList>
    </citation>
    <scope>NUCLEOTIDE SEQUENCE [LARGE SCALE GENOMIC DNA]</scope>
    <source>
        <strain evidence="2 3">Sb_GMNB300</strain>
    </source>
</reference>
<evidence type="ECO:0000313" key="2">
    <source>
        <dbReference type="EMBL" id="KAA8893937.1"/>
    </source>
</evidence>
<feature type="chain" id="PRO_5023816280" evidence="1">
    <location>
        <begin position="22"/>
        <end position="225"/>
    </location>
</feature>
<dbReference type="PANTHER" id="PTHR28022:SF1">
    <property type="entry name" value="GPI MANNOSYLTRANSFERASE 2 SUBUNIT PGA1"/>
    <property type="match status" value="1"/>
</dbReference>
<dbReference type="GO" id="GO:0005789">
    <property type="term" value="C:endoplasmic reticulum membrane"/>
    <property type="evidence" value="ECO:0007669"/>
    <property type="project" value="TreeGrafter"/>
</dbReference>
<organism evidence="2 3">
    <name type="scientific">Sphaerosporella brunnea</name>
    <dbReference type="NCBI Taxonomy" id="1250544"/>
    <lineage>
        <taxon>Eukaryota</taxon>
        <taxon>Fungi</taxon>
        <taxon>Dikarya</taxon>
        <taxon>Ascomycota</taxon>
        <taxon>Pezizomycotina</taxon>
        <taxon>Pezizomycetes</taxon>
        <taxon>Pezizales</taxon>
        <taxon>Pyronemataceae</taxon>
        <taxon>Sphaerosporella</taxon>
    </lineage>
</organism>
<sequence>MLTRIYSAFLVALCFLGFAAANVEKEIFLGPAPSSWSLNGVGDHLPQLAPSEHCSNCRAIRSRLSTSFAGKGAEHWVKIDGLKEAKRYEVRICWAATQPTDFTLDLYTPEQVLAESLLDSIREYSSNSPTARIEGEGQVLYLRVLAKTAYVSSSRARMENPEPVDVDIILDPYLLNVLPESLLKIVGLLVVVAVFSWWLGGWVHRALLGVASSGKSAKAGVKKDI</sequence>
<protein>
    <submittedName>
        <fullName evidence="2">Uncharacterized protein</fullName>
    </submittedName>
</protein>
<comment type="caution">
    <text evidence="2">The sequence shown here is derived from an EMBL/GenBank/DDBJ whole genome shotgun (WGS) entry which is preliminary data.</text>
</comment>
<dbReference type="GO" id="GO:0031501">
    <property type="term" value="C:mannosyltransferase complex"/>
    <property type="evidence" value="ECO:0007669"/>
    <property type="project" value="TreeGrafter"/>
</dbReference>
<dbReference type="InParanoid" id="A0A5J5EFT3"/>
<dbReference type="GO" id="GO:0006506">
    <property type="term" value="P:GPI anchor biosynthetic process"/>
    <property type="evidence" value="ECO:0007669"/>
    <property type="project" value="TreeGrafter"/>
</dbReference>
<gene>
    <name evidence="2" type="ORF">FN846DRAFT_976710</name>
</gene>